<dbReference type="KEGG" id="dgg:DGI_1370"/>
<evidence type="ECO:0000259" key="6">
    <source>
        <dbReference type="Pfam" id="PF07291"/>
    </source>
</evidence>
<protein>
    <submittedName>
        <fullName evidence="7">Putative DoxX family protein</fullName>
    </submittedName>
</protein>
<evidence type="ECO:0000256" key="1">
    <source>
        <dbReference type="ARBA" id="ARBA00004141"/>
    </source>
</evidence>
<organism evidence="7 8">
    <name type="scientific">Megalodesulfovibrio gigas (strain ATCC 19364 / DSM 1382 / NCIMB 9332 / VKM B-1759)</name>
    <name type="common">Desulfovibrio gigas</name>
    <dbReference type="NCBI Taxonomy" id="1121448"/>
    <lineage>
        <taxon>Bacteria</taxon>
        <taxon>Pseudomonadati</taxon>
        <taxon>Thermodesulfobacteriota</taxon>
        <taxon>Desulfovibrionia</taxon>
        <taxon>Desulfovibrionales</taxon>
        <taxon>Desulfovibrionaceae</taxon>
        <taxon>Megalodesulfovibrio</taxon>
    </lineage>
</organism>
<sequence>MTAQAARRIAGWAARGCHPLPALLMRLYLSGLFLYASVYKIIYAAEFAESIASYQLVPALLVNPVAVIMPWVELVAGLMLLVGLRPKAATLVIGGLLALFTLAIAITLVRGVPIGCGCFKSLEEPMSVATLLRDLGWLAMAAYVWKCDRWLHLDALFFPPMRELTDA</sequence>
<accession>T2GAR8</accession>
<dbReference type="STRING" id="1121448.DGI_1370"/>
<dbReference type="UniPathway" id="UPA00895"/>
<feature type="transmembrane region" description="Helical" evidence="5">
    <location>
        <begin position="27"/>
        <end position="45"/>
    </location>
</feature>
<dbReference type="AlphaFoldDB" id="T2GAR8"/>
<dbReference type="Pfam" id="PF07291">
    <property type="entry name" value="MauE"/>
    <property type="match status" value="1"/>
</dbReference>
<dbReference type="HOGENOM" id="CLU_101331_3_1_7"/>
<evidence type="ECO:0000313" key="8">
    <source>
        <dbReference type="Proteomes" id="UP000016587"/>
    </source>
</evidence>
<dbReference type="Proteomes" id="UP000016587">
    <property type="component" value="Chromosome"/>
</dbReference>
<evidence type="ECO:0000313" key="7">
    <source>
        <dbReference type="EMBL" id="AGW13216.1"/>
    </source>
</evidence>
<dbReference type="GO" id="GO:0030416">
    <property type="term" value="P:methylamine metabolic process"/>
    <property type="evidence" value="ECO:0007669"/>
    <property type="project" value="InterPro"/>
</dbReference>
<feature type="domain" description="Methylamine utilisation protein MauE" evidence="6">
    <location>
        <begin position="22"/>
        <end position="144"/>
    </location>
</feature>
<reference evidence="7 8" key="1">
    <citation type="journal article" date="2013" name="J. Bacteriol.">
        <title>Roles of HynAB and Ech, the only two hydrogenases found in the model sulfate reducer Desulfovibrio gigas.</title>
        <authorList>
            <person name="Morais-Silva F.O."/>
            <person name="Santos C.I."/>
            <person name="Rodrigues R."/>
            <person name="Pereira I.A."/>
            <person name="Rodrigues-Pousada C."/>
        </authorList>
    </citation>
    <scope>NUCLEOTIDE SEQUENCE [LARGE SCALE GENOMIC DNA]</scope>
    <source>
        <strain evidence="8">ATCC 19364 / DSM 1382 / NCIMB 9332 / VKM B-1759</strain>
    </source>
</reference>
<dbReference type="RefSeq" id="WP_021760012.1">
    <property type="nucleotide sequence ID" value="NC_022444.1"/>
</dbReference>
<gene>
    <name evidence="7" type="ORF">DGI_1370</name>
</gene>
<feature type="transmembrane region" description="Helical" evidence="5">
    <location>
        <begin position="91"/>
        <end position="112"/>
    </location>
</feature>
<comment type="subcellular location">
    <subcellularLocation>
        <location evidence="1">Membrane</location>
        <topology evidence="1">Multi-pass membrane protein</topology>
    </subcellularLocation>
</comment>
<dbReference type="InterPro" id="IPR009908">
    <property type="entry name" value="Methylamine_util_MauE"/>
</dbReference>
<dbReference type="EMBL" id="CP006585">
    <property type="protein sequence ID" value="AGW13216.1"/>
    <property type="molecule type" value="Genomic_DNA"/>
</dbReference>
<evidence type="ECO:0000256" key="2">
    <source>
        <dbReference type="ARBA" id="ARBA00022692"/>
    </source>
</evidence>
<dbReference type="eggNOG" id="COG2259">
    <property type="taxonomic scope" value="Bacteria"/>
</dbReference>
<reference evidence="8" key="2">
    <citation type="submission" date="2013-07" db="EMBL/GenBank/DDBJ databases">
        <authorList>
            <person name="Morais-Silva F.O."/>
            <person name="Rezende A.M."/>
            <person name="Pimentel C."/>
            <person name="Resende D.M."/>
            <person name="Santos C.I."/>
            <person name="Clemente C."/>
            <person name="de Oliveira L.M."/>
            <person name="da Silva S.M."/>
            <person name="Costa D.A."/>
            <person name="Varela-Raposo A."/>
            <person name="Horacio E.C.A."/>
            <person name="Matos M."/>
            <person name="Flores O."/>
            <person name="Ruiz J.C."/>
            <person name="Rodrigues-Pousada C."/>
        </authorList>
    </citation>
    <scope>NUCLEOTIDE SEQUENCE [LARGE SCALE GENOMIC DNA]</scope>
    <source>
        <strain evidence="8">ATCC 19364 / DSM 1382 / NCIMB 9332 / VKM B-1759</strain>
    </source>
</reference>
<evidence type="ECO:0000256" key="5">
    <source>
        <dbReference type="SAM" id="Phobius"/>
    </source>
</evidence>
<evidence type="ECO:0000256" key="4">
    <source>
        <dbReference type="ARBA" id="ARBA00023136"/>
    </source>
</evidence>
<evidence type="ECO:0000256" key="3">
    <source>
        <dbReference type="ARBA" id="ARBA00022989"/>
    </source>
</evidence>
<feature type="transmembrane region" description="Helical" evidence="5">
    <location>
        <begin position="65"/>
        <end position="84"/>
    </location>
</feature>
<keyword evidence="3 5" id="KW-1133">Transmembrane helix</keyword>
<dbReference type="GO" id="GO:0016020">
    <property type="term" value="C:membrane"/>
    <property type="evidence" value="ECO:0007669"/>
    <property type="project" value="UniProtKB-SubCell"/>
</dbReference>
<dbReference type="PATRIC" id="fig|1121448.10.peg.1365"/>
<keyword evidence="2 5" id="KW-0812">Transmembrane</keyword>
<proteinExistence type="predicted"/>
<keyword evidence="4 5" id="KW-0472">Membrane</keyword>
<name>T2GAR8_MEGG1</name>
<keyword evidence="8" id="KW-1185">Reference proteome</keyword>
<dbReference type="OrthoDB" id="9809646at2"/>